<dbReference type="Proteomes" id="UP001589532">
    <property type="component" value="Unassembled WGS sequence"/>
</dbReference>
<reference evidence="1 2" key="1">
    <citation type="submission" date="2024-09" db="EMBL/GenBank/DDBJ databases">
        <authorList>
            <person name="Sun Q."/>
            <person name="Mori K."/>
        </authorList>
    </citation>
    <scope>NUCLEOTIDE SEQUENCE [LARGE SCALE GENOMIC DNA]</scope>
    <source>
        <strain evidence="1 2">JCM 3143</strain>
    </source>
</reference>
<evidence type="ECO:0000313" key="1">
    <source>
        <dbReference type="EMBL" id="MFB9631675.1"/>
    </source>
</evidence>
<name>A0ABV5SIZ9_9ACTN</name>
<protein>
    <submittedName>
        <fullName evidence="1">Uncharacterized protein</fullName>
    </submittedName>
</protein>
<gene>
    <name evidence="1" type="ORF">ACFFSA_52190</name>
</gene>
<organism evidence="1 2">
    <name type="scientific">Nonomuraea helvata</name>
    <dbReference type="NCBI Taxonomy" id="37484"/>
    <lineage>
        <taxon>Bacteria</taxon>
        <taxon>Bacillati</taxon>
        <taxon>Actinomycetota</taxon>
        <taxon>Actinomycetes</taxon>
        <taxon>Streptosporangiales</taxon>
        <taxon>Streptosporangiaceae</taxon>
        <taxon>Nonomuraea</taxon>
    </lineage>
</organism>
<keyword evidence="2" id="KW-1185">Reference proteome</keyword>
<dbReference type="RefSeq" id="WP_344994278.1">
    <property type="nucleotide sequence ID" value="NZ_BAAAXV010000008.1"/>
</dbReference>
<proteinExistence type="predicted"/>
<accession>A0ABV5SIZ9</accession>
<sequence length="85" mass="8504">MTITTTGLAVATGRSGGDARTVAYTSQGTRRWQHTLATPAADEGAAVTPLAGGEVEVAGYTRGRVSAPKGGAALGNGDVFLIRTS</sequence>
<comment type="caution">
    <text evidence="1">The sequence shown here is derived from an EMBL/GenBank/DDBJ whole genome shotgun (WGS) entry which is preliminary data.</text>
</comment>
<evidence type="ECO:0000313" key="2">
    <source>
        <dbReference type="Proteomes" id="UP001589532"/>
    </source>
</evidence>
<dbReference type="EMBL" id="JBHMBW010000108">
    <property type="protein sequence ID" value="MFB9631675.1"/>
    <property type="molecule type" value="Genomic_DNA"/>
</dbReference>